<keyword evidence="2" id="KW-1185">Reference proteome</keyword>
<gene>
    <name evidence="1" type="ORF">GCM10023200_41680</name>
</gene>
<organism evidence="1 2">
    <name type="scientific">Actinomycetospora chlora</name>
    <dbReference type="NCBI Taxonomy" id="663608"/>
    <lineage>
        <taxon>Bacteria</taxon>
        <taxon>Bacillati</taxon>
        <taxon>Actinomycetota</taxon>
        <taxon>Actinomycetes</taxon>
        <taxon>Pseudonocardiales</taxon>
        <taxon>Pseudonocardiaceae</taxon>
        <taxon>Actinomycetospora</taxon>
    </lineage>
</organism>
<evidence type="ECO:0000313" key="2">
    <source>
        <dbReference type="Proteomes" id="UP001500928"/>
    </source>
</evidence>
<comment type="caution">
    <text evidence="1">The sequence shown here is derived from an EMBL/GenBank/DDBJ whole genome shotgun (WGS) entry which is preliminary data.</text>
</comment>
<accession>A0ABP9BVY5</accession>
<reference evidence="2" key="1">
    <citation type="journal article" date="2019" name="Int. J. Syst. Evol. Microbiol.">
        <title>The Global Catalogue of Microorganisms (GCM) 10K type strain sequencing project: providing services to taxonomists for standard genome sequencing and annotation.</title>
        <authorList>
            <consortium name="The Broad Institute Genomics Platform"/>
            <consortium name="The Broad Institute Genome Sequencing Center for Infectious Disease"/>
            <person name="Wu L."/>
            <person name="Ma J."/>
        </authorList>
    </citation>
    <scope>NUCLEOTIDE SEQUENCE [LARGE SCALE GENOMIC DNA]</scope>
    <source>
        <strain evidence="2">JCM 17979</strain>
    </source>
</reference>
<protein>
    <submittedName>
        <fullName evidence="1">DUF1326 domain-containing protein</fullName>
    </submittedName>
</protein>
<sequence length="199" mass="21828">MGYILEGRLVEICSCASLCPCWAGLDADDGACHISWIFHFDHGHVDHVDMAGTNMGVFGVIPGNAKDGNGRIVAVLDEKDSEEQHEIMRKVVTGGVGGPLGELAKLIKEVVAFETADFEFDVDKGTGTYRAGRWFGGESENFRSPLGRHMEIRHSALAPVLGDPAYPGRVVHHHIDDPTYGMEFTARQSTQTTIRYVWV</sequence>
<evidence type="ECO:0000313" key="1">
    <source>
        <dbReference type="EMBL" id="GAA4800473.1"/>
    </source>
</evidence>
<dbReference type="EMBL" id="BAABHO010000037">
    <property type="protein sequence ID" value="GAA4800473.1"/>
    <property type="molecule type" value="Genomic_DNA"/>
</dbReference>
<proteinExistence type="predicted"/>
<name>A0ABP9BVY5_9PSEU</name>
<dbReference type="InterPro" id="IPR009758">
    <property type="entry name" value="DUF1326"/>
</dbReference>
<dbReference type="Proteomes" id="UP001500928">
    <property type="component" value="Unassembled WGS sequence"/>
</dbReference>
<dbReference type="Pfam" id="PF07040">
    <property type="entry name" value="DUF1326"/>
    <property type="match status" value="1"/>
</dbReference>
<dbReference type="RefSeq" id="WP_345419672.1">
    <property type="nucleotide sequence ID" value="NZ_BAABHO010000037.1"/>
</dbReference>